<evidence type="ECO:0000256" key="5">
    <source>
        <dbReference type="ARBA" id="ARBA00022827"/>
    </source>
</evidence>
<dbReference type="InterPro" id="IPR005101">
    <property type="entry name" value="Cryptochr/Photolyase_FAD-bd"/>
</dbReference>
<keyword evidence="5 7" id="KW-0274">FAD</keyword>
<evidence type="ECO:0000259" key="8">
    <source>
        <dbReference type="PROSITE" id="PS51645"/>
    </source>
</evidence>
<dbReference type="Proteomes" id="UP001596506">
    <property type="component" value="Unassembled WGS sequence"/>
</dbReference>
<dbReference type="Pfam" id="PF03441">
    <property type="entry name" value="FAD_binding_7"/>
    <property type="match status" value="1"/>
</dbReference>
<evidence type="ECO:0000256" key="4">
    <source>
        <dbReference type="ARBA" id="ARBA00022630"/>
    </source>
</evidence>
<evidence type="ECO:0000256" key="2">
    <source>
        <dbReference type="ARBA" id="ARBA00001974"/>
    </source>
</evidence>
<dbReference type="InterPro" id="IPR018394">
    <property type="entry name" value="DNA_photolyase_1_CS_C"/>
</dbReference>
<evidence type="ECO:0000256" key="3">
    <source>
        <dbReference type="ARBA" id="ARBA00005862"/>
    </source>
</evidence>
<evidence type="ECO:0000256" key="7">
    <source>
        <dbReference type="RuleBase" id="RU004182"/>
    </source>
</evidence>
<dbReference type="RefSeq" id="WP_100688453.1">
    <property type="nucleotide sequence ID" value="NZ_JBHTBD010000003.1"/>
</dbReference>
<dbReference type="InterPro" id="IPR006050">
    <property type="entry name" value="DNA_photolyase_N"/>
</dbReference>
<comment type="caution">
    <text evidence="9">The sequence shown here is derived from an EMBL/GenBank/DDBJ whole genome shotgun (WGS) entry which is preliminary data.</text>
</comment>
<protein>
    <submittedName>
        <fullName evidence="9">Deoxyribodipyrimidine photo-lyase</fullName>
        <ecNumber evidence="9">4.1.99.3</ecNumber>
    </submittedName>
</protein>
<evidence type="ECO:0000256" key="6">
    <source>
        <dbReference type="ARBA" id="ARBA00022991"/>
    </source>
</evidence>
<comment type="similarity">
    <text evidence="7">Belongs to the DNA photolyase family.</text>
</comment>
<keyword evidence="6 7" id="KW-0157">Chromophore</keyword>
<keyword evidence="9" id="KW-0456">Lyase</keyword>
<dbReference type="PROSITE" id="PS51645">
    <property type="entry name" value="PHR_CRY_ALPHA_BETA"/>
    <property type="match status" value="1"/>
</dbReference>
<reference evidence="10" key="1">
    <citation type="journal article" date="2019" name="Int. J. Syst. Evol. Microbiol.">
        <title>The Global Catalogue of Microorganisms (GCM) 10K type strain sequencing project: providing services to taxonomists for standard genome sequencing and annotation.</title>
        <authorList>
            <consortium name="The Broad Institute Genomics Platform"/>
            <consortium name="The Broad Institute Genome Sequencing Center for Infectious Disease"/>
            <person name="Wu L."/>
            <person name="Ma J."/>
        </authorList>
    </citation>
    <scope>NUCLEOTIDE SEQUENCE [LARGE SCALE GENOMIC DNA]</scope>
    <source>
        <strain evidence="10">CCUG 60559</strain>
    </source>
</reference>
<dbReference type="Gene3D" id="3.40.50.620">
    <property type="entry name" value="HUPs"/>
    <property type="match status" value="1"/>
</dbReference>
<dbReference type="PANTHER" id="PTHR11455">
    <property type="entry name" value="CRYPTOCHROME"/>
    <property type="match status" value="1"/>
</dbReference>
<evidence type="ECO:0000313" key="10">
    <source>
        <dbReference type="Proteomes" id="UP001596506"/>
    </source>
</evidence>
<dbReference type="SUPFAM" id="SSF52425">
    <property type="entry name" value="Cryptochrome/photolyase, N-terminal domain"/>
    <property type="match status" value="1"/>
</dbReference>
<keyword evidence="10" id="KW-1185">Reference proteome</keyword>
<dbReference type="Gene3D" id="1.25.40.80">
    <property type="match status" value="1"/>
</dbReference>
<dbReference type="Gene3D" id="1.10.579.10">
    <property type="entry name" value="DNA Cyclobutane Dipyrimidine Photolyase, subunit A, domain 3"/>
    <property type="match status" value="1"/>
</dbReference>
<dbReference type="SUPFAM" id="SSF48173">
    <property type="entry name" value="Cryptochrome/photolyase FAD-binding domain"/>
    <property type="match status" value="1"/>
</dbReference>
<dbReference type="PRINTS" id="PR00147">
    <property type="entry name" value="DNAPHOTLYASE"/>
</dbReference>
<proteinExistence type="inferred from homology"/>
<name>A0ABW2IVH7_9GAMM</name>
<comment type="cofactor">
    <cofactor evidence="1">
        <name>(6R)-5,10-methylene-5,6,7,8-tetrahydrofolate</name>
        <dbReference type="ChEBI" id="CHEBI:15636"/>
    </cofactor>
</comment>
<feature type="domain" description="Photolyase/cryptochrome alpha/beta" evidence="8">
    <location>
        <begin position="1"/>
        <end position="140"/>
    </location>
</feature>
<sequence>MTQLVWFRNDLRIADNPALTAACKEADQAENTAKVRACFILTPEQWQEHDWSPARVQFVITHANALAEELAKLGIPLAFIQAERFSDSIAALENHCRKNSISRLHFNEEYGINERKRDKAVKHRFDELGITTRKYRDQTVAPVGEIRTGQSEPYSVFTPFSRRWRSWIDDNRPAVYPAPKARGDAVQPERITNIPEGFEDAPPALVKTGEDAAHSQLEQFLNKHGGAYKDQRDFPALDGTSQISPYLANGVLSGRQCLIAARQAQGMGGNQEGLVTWINEIAWRDFYINILYHYPRVSMHRAFKPETEALQWNTPGEHFEAWKTGNTGIPLVDAAMRQLNQTGWMHNRLRMVTAMFLTKNLFIDWRLGEAYFMSKLVDGFLASNNGGWQWSASTGTDAAPYFRVFNPVTQSERFDPKGEFIREWVPELAKLDNKRIHDPSKGGVIPGGYPRPIVDLKESRKEAIAKFQALKDQDERNM</sequence>
<evidence type="ECO:0000256" key="1">
    <source>
        <dbReference type="ARBA" id="ARBA00001932"/>
    </source>
</evidence>
<dbReference type="InterPro" id="IPR036155">
    <property type="entry name" value="Crypto/Photolyase_N_sf"/>
</dbReference>
<dbReference type="InterPro" id="IPR014729">
    <property type="entry name" value="Rossmann-like_a/b/a_fold"/>
</dbReference>
<comment type="cofactor">
    <cofactor evidence="2">
        <name>FAD</name>
        <dbReference type="ChEBI" id="CHEBI:57692"/>
    </cofactor>
</comment>
<dbReference type="NCBIfam" id="NF007955">
    <property type="entry name" value="PRK10674.1"/>
    <property type="match status" value="1"/>
</dbReference>
<dbReference type="Pfam" id="PF00875">
    <property type="entry name" value="DNA_photolyase"/>
    <property type="match status" value="1"/>
</dbReference>
<dbReference type="InterPro" id="IPR002081">
    <property type="entry name" value="Cryptochrome/DNA_photolyase_1"/>
</dbReference>
<gene>
    <name evidence="9" type="primary">phrB</name>
    <name evidence="9" type="ORF">ACFQQA_10170</name>
</gene>
<dbReference type="InterPro" id="IPR036134">
    <property type="entry name" value="Crypto/Photolyase_FAD-like_sf"/>
</dbReference>
<keyword evidence="4 7" id="KW-0285">Flavoprotein</keyword>
<dbReference type="PROSITE" id="PS00394">
    <property type="entry name" value="DNA_PHOTOLYASES_1_1"/>
    <property type="match status" value="1"/>
</dbReference>
<dbReference type="EC" id="4.1.99.3" evidence="9"/>
<dbReference type="PANTHER" id="PTHR11455:SF9">
    <property type="entry name" value="CRYPTOCHROME CIRCADIAN CLOCK 5 ISOFORM X1"/>
    <property type="match status" value="1"/>
</dbReference>
<accession>A0ABW2IVH7</accession>
<evidence type="ECO:0000313" key="9">
    <source>
        <dbReference type="EMBL" id="MFC7295087.1"/>
    </source>
</evidence>
<comment type="similarity">
    <text evidence="3">Belongs to the DNA photolyase class-1 family.</text>
</comment>
<dbReference type="GO" id="GO:0003904">
    <property type="term" value="F:deoxyribodipyrimidine photo-lyase activity"/>
    <property type="evidence" value="ECO:0007669"/>
    <property type="project" value="UniProtKB-EC"/>
</dbReference>
<dbReference type="EMBL" id="JBHTBD010000003">
    <property type="protein sequence ID" value="MFC7295087.1"/>
    <property type="molecule type" value="Genomic_DNA"/>
</dbReference>
<organism evidence="9 10">
    <name type="scientific">Marinobacter aromaticivorans</name>
    <dbReference type="NCBI Taxonomy" id="1494078"/>
    <lineage>
        <taxon>Bacteria</taxon>
        <taxon>Pseudomonadati</taxon>
        <taxon>Pseudomonadota</taxon>
        <taxon>Gammaproteobacteria</taxon>
        <taxon>Pseudomonadales</taxon>
        <taxon>Marinobacteraceae</taxon>
        <taxon>Marinobacter</taxon>
    </lineage>
</organism>